<feature type="region of interest" description="Disordered" evidence="8">
    <location>
        <begin position="105"/>
        <end position="124"/>
    </location>
</feature>
<keyword evidence="3 7" id="KW-0175">Coiled coil</keyword>
<evidence type="ECO:0000256" key="5">
    <source>
        <dbReference type="ARBA" id="ARBA00032701"/>
    </source>
</evidence>
<protein>
    <recommendedName>
        <fullName evidence="6">NOC3-like protein</fullName>
    </recommendedName>
    <alternativeName>
        <fullName evidence="5">Nucleolar complex-associated protein 3-like protein</fullName>
    </alternativeName>
</protein>
<dbReference type="InterPro" id="IPR016903">
    <property type="entry name" value="Nucleolar_cplx-assoc_3"/>
</dbReference>
<dbReference type="Pfam" id="PF03914">
    <property type="entry name" value="CBF"/>
    <property type="match status" value="1"/>
</dbReference>
<evidence type="ECO:0000256" key="6">
    <source>
        <dbReference type="ARBA" id="ARBA00032937"/>
    </source>
</evidence>
<dbReference type="SUPFAM" id="SSF48371">
    <property type="entry name" value="ARM repeat"/>
    <property type="match status" value="1"/>
</dbReference>
<feature type="compositionally biased region" description="Acidic residues" evidence="8">
    <location>
        <begin position="10"/>
        <end position="23"/>
    </location>
</feature>
<evidence type="ECO:0000313" key="12">
    <source>
        <dbReference type="Proteomes" id="UP001168821"/>
    </source>
</evidence>
<feature type="compositionally biased region" description="Acidic residues" evidence="8">
    <location>
        <begin position="67"/>
        <end position="78"/>
    </location>
</feature>
<evidence type="ECO:0000256" key="2">
    <source>
        <dbReference type="ARBA" id="ARBA00007797"/>
    </source>
</evidence>
<feature type="coiled-coil region" evidence="7">
    <location>
        <begin position="400"/>
        <end position="427"/>
    </location>
</feature>
<dbReference type="EMBL" id="JALNTZ010000006">
    <property type="protein sequence ID" value="KAJ3648361.1"/>
    <property type="molecule type" value="Genomic_DNA"/>
</dbReference>
<comment type="similarity">
    <text evidence="2">Belongs to the CBF/MAK21 family.</text>
</comment>
<keyword evidence="4" id="KW-0539">Nucleus</keyword>
<dbReference type="InterPro" id="IPR005612">
    <property type="entry name" value="CCAAT-binding_factor"/>
</dbReference>
<dbReference type="GO" id="GO:0003682">
    <property type="term" value="F:chromatin binding"/>
    <property type="evidence" value="ECO:0007669"/>
    <property type="project" value="TreeGrafter"/>
</dbReference>
<dbReference type="PANTHER" id="PTHR14428">
    <property type="entry name" value="NUCLEOLAR COMPLEX PROTEIN 3"/>
    <property type="match status" value="1"/>
</dbReference>
<gene>
    <name evidence="11" type="ORF">Zmor_020171</name>
</gene>
<dbReference type="GO" id="GO:0006270">
    <property type="term" value="P:DNA replication initiation"/>
    <property type="evidence" value="ECO:0007669"/>
    <property type="project" value="TreeGrafter"/>
</dbReference>
<feature type="region of interest" description="Disordered" evidence="8">
    <location>
        <begin position="1"/>
        <end position="23"/>
    </location>
</feature>
<feature type="domain" description="Nucleolar complex-associated protein 3 N-terminal" evidence="10">
    <location>
        <begin position="156"/>
        <end position="249"/>
    </location>
</feature>
<comment type="subcellular location">
    <subcellularLocation>
        <location evidence="1">Nucleus</location>
        <location evidence="1">Nucleolus</location>
    </subcellularLocation>
</comment>
<dbReference type="InterPro" id="IPR016024">
    <property type="entry name" value="ARM-type_fold"/>
</dbReference>
<dbReference type="AlphaFoldDB" id="A0AA38I2S1"/>
<evidence type="ECO:0000256" key="1">
    <source>
        <dbReference type="ARBA" id="ARBA00004604"/>
    </source>
</evidence>
<evidence type="ECO:0000259" key="10">
    <source>
        <dbReference type="Pfam" id="PF07540"/>
    </source>
</evidence>
<dbReference type="InterPro" id="IPR011501">
    <property type="entry name" value="Noc3_N"/>
</dbReference>
<feature type="domain" description="CCAAT-binding factor" evidence="9">
    <location>
        <begin position="495"/>
        <end position="648"/>
    </location>
</feature>
<evidence type="ECO:0000256" key="8">
    <source>
        <dbReference type="SAM" id="MobiDB-lite"/>
    </source>
</evidence>
<evidence type="ECO:0000313" key="11">
    <source>
        <dbReference type="EMBL" id="KAJ3648361.1"/>
    </source>
</evidence>
<accession>A0AA38I2S1</accession>
<reference evidence="11" key="1">
    <citation type="journal article" date="2023" name="G3 (Bethesda)">
        <title>Whole genome assemblies of Zophobas morio and Tenebrio molitor.</title>
        <authorList>
            <person name="Kaur S."/>
            <person name="Stinson S.A."/>
            <person name="diCenzo G.C."/>
        </authorList>
    </citation>
    <scope>NUCLEOTIDE SEQUENCE</scope>
    <source>
        <strain evidence="11">QUZm001</strain>
    </source>
</reference>
<evidence type="ECO:0000256" key="7">
    <source>
        <dbReference type="SAM" id="Coils"/>
    </source>
</evidence>
<dbReference type="Proteomes" id="UP001168821">
    <property type="component" value="Unassembled WGS sequence"/>
</dbReference>
<comment type="caution">
    <text evidence="11">The sequence shown here is derived from an EMBL/GenBank/DDBJ whole genome shotgun (WGS) entry which is preliminary data.</text>
</comment>
<dbReference type="PANTHER" id="PTHR14428:SF5">
    <property type="entry name" value="NUCLEOLAR COMPLEX PROTEIN 3 HOMOLOG"/>
    <property type="match status" value="1"/>
</dbReference>
<dbReference type="GO" id="GO:0005730">
    <property type="term" value="C:nucleolus"/>
    <property type="evidence" value="ECO:0007669"/>
    <property type="project" value="UniProtKB-SubCell"/>
</dbReference>
<dbReference type="Pfam" id="PF07540">
    <property type="entry name" value="NOC3p"/>
    <property type="match status" value="1"/>
</dbReference>
<sequence length="731" mass="83939">MGKKPPHSESEEENDSDYGEDMLEMVEEDDLDFIKNAITSKSYNIFNKVKYTESSGPKAKRRKVSDEESDLEKDYEEQTVEDVPMKNLLPIKTKTGIVRQQIVDESVTKSESEEEEEEEVEEKQEEFDFVDNKIDISKPISATQLLTERHRILKERKIHIGTLSAGVLENPEEKVTNLRTLLKLMDEETPEVYFTVRKLATVSLLEVFKDVLPSYEIKKTPSQEGVKLKKDTLKLQKYEESLVLYYKKFLQRLEKSSLILVKKKGDSRTFKDEQIKLGELSVQALADLLVTHPYFNYAQNIAQAVVPFLNNPRSNVREIAKNAIKVVFKEDKKEEITLQILRIINNYLKNHAHNVNPDMLETLLVLNLRDVNLDGEKEQDIKQKKLMARKQKVLQMSKKEKKRKKKLQLLEKELLETKAEENKNTKQHNLTEITKIVFGIYFRILKNSTNTKVLGVTLEGLAKFAHCINIDFYLDLVNILDQLLKEDWIGYKEQLHCIQTVFSILSGQGEAINVDPTRFYTNLYKGLLTTHASKNHPNFLILLKTLNDALIKRRKKITNKRTLSFVKRLATLSLQLLHNGSLGSLSVIKNVMQLNRSIDVLLDMDTSFGDGKFQPELDDPEYTNAASTALYELVLLSKHYHPVVGKYAKNIAFGVPASGEGSLDPEYAKCTPEQIFNNFEMSEMAFNPAVPVPKKTPPKTKVQRHIFVDSSFEDECKRVARSHLKTKGTLL</sequence>
<organism evidence="11 12">
    <name type="scientific">Zophobas morio</name>
    <dbReference type="NCBI Taxonomy" id="2755281"/>
    <lineage>
        <taxon>Eukaryota</taxon>
        <taxon>Metazoa</taxon>
        <taxon>Ecdysozoa</taxon>
        <taxon>Arthropoda</taxon>
        <taxon>Hexapoda</taxon>
        <taxon>Insecta</taxon>
        <taxon>Pterygota</taxon>
        <taxon>Neoptera</taxon>
        <taxon>Endopterygota</taxon>
        <taxon>Coleoptera</taxon>
        <taxon>Polyphaga</taxon>
        <taxon>Cucujiformia</taxon>
        <taxon>Tenebrionidae</taxon>
        <taxon>Zophobas</taxon>
    </lineage>
</organism>
<keyword evidence="12" id="KW-1185">Reference proteome</keyword>
<feature type="compositionally biased region" description="Acidic residues" evidence="8">
    <location>
        <begin position="112"/>
        <end position="124"/>
    </location>
</feature>
<name>A0AA38I2S1_9CUCU</name>
<evidence type="ECO:0000256" key="4">
    <source>
        <dbReference type="ARBA" id="ARBA00023242"/>
    </source>
</evidence>
<evidence type="ECO:0000259" key="9">
    <source>
        <dbReference type="Pfam" id="PF03914"/>
    </source>
</evidence>
<proteinExistence type="inferred from homology"/>
<feature type="region of interest" description="Disordered" evidence="8">
    <location>
        <begin position="52"/>
        <end position="78"/>
    </location>
</feature>
<evidence type="ECO:0000256" key="3">
    <source>
        <dbReference type="ARBA" id="ARBA00023054"/>
    </source>
</evidence>